<accession>A0A6J4JW62</accession>
<organism evidence="2">
    <name type="scientific">uncultured Craurococcus sp</name>
    <dbReference type="NCBI Taxonomy" id="1135998"/>
    <lineage>
        <taxon>Bacteria</taxon>
        <taxon>Pseudomonadati</taxon>
        <taxon>Pseudomonadota</taxon>
        <taxon>Alphaproteobacteria</taxon>
        <taxon>Acetobacterales</taxon>
        <taxon>Acetobacteraceae</taxon>
        <taxon>Craurococcus</taxon>
        <taxon>environmental samples</taxon>
    </lineage>
</organism>
<dbReference type="AlphaFoldDB" id="A0A6J4JW62"/>
<sequence>DPACPGRRDPGAAGASPRRARRELLFPDMVEAGSHLARRGMVALRLGSARRRCGASPTRSALRRGAAPAGRL</sequence>
<reference evidence="2" key="1">
    <citation type="submission" date="2020-02" db="EMBL/GenBank/DDBJ databases">
        <authorList>
            <person name="Meier V. D."/>
        </authorList>
    </citation>
    <scope>NUCLEOTIDE SEQUENCE</scope>
    <source>
        <strain evidence="2">AVDCRST_MAG27</strain>
    </source>
</reference>
<feature type="non-terminal residue" evidence="2">
    <location>
        <position position="1"/>
    </location>
</feature>
<proteinExistence type="predicted"/>
<feature type="compositionally biased region" description="Basic and acidic residues" evidence="1">
    <location>
        <begin position="1"/>
        <end position="10"/>
    </location>
</feature>
<feature type="region of interest" description="Disordered" evidence="1">
    <location>
        <begin position="53"/>
        <end position="72"/>
    </location>
</feature>
<name>A0A6J4JW62_9PROT</name>
<dbReference type="EMBL" id="CADCTD010000187">
    <property type="protein sequence ID" value="CAA9288916.1"/>
    <property type="molecule type" value="Genomic_DNA"/>
</dbReference>
<feature type="region of interest" description="Disordered" evidence="1">
    <location>
        <begin position="1"/>
        <end position="20"/>
    </location>
</feature>
<feature type="compositionally biased region" description="Low complexity" evidence="1">
    <location>
        <begin position="59"/>
        <end position="72"/>
    </location>
</feature>
<evidence type="ECO:0000256" key="1">
    <source>
        <dbReference type="SAM" id="MobiDB-lite"/>
    </source>
</evidence>
<evidence type="ECO:0000313" key="2">
    <source>
        <dbReference type="EMBL" id="CAA9288916.1"/>
    </source>
</evidence>
<feature type="non-terminal residue" evidence="2">
    <location>
        <position position="72"/>
    </location>
</feature>
<protein>
    <submittedName>
        <fullName evidence="2">Uncharacterized protein</fullName>
    </submittedName>
</protein>
<gene>
    <name evidence="2" type="ORF">AVDCRST_MAG27-4528</name>
</gene>